<protein>
    <submittedName>
        <fullName evidence="6">Unannotated protein</fullName>
    </submittedName>
</protein>
<dbReference type="PRINTS" id="PR00723">
    <property type="entry name" value="SUBTILISIN"/>
</dbReference>
<proteinExistence type="inferred from homology"/>
<dbReference type="PROSITE" id="PS00137">
    <property type="entry name" value="SUBTILASE_HIS"/>
    <property type="match status" value="1"/>
</dbReference>
<name>A0A6J5ZXI7_9ZZZZ</name>
<evidence type="ECO:0000256" key="3">
    <source>
        <dbReference type="ARBA" id="ARBA00022801"/>
    </source>
</evidence>
<dbReference type="SUPFAM" id="SSF52743">
    <property type="entry name" value="Subtilisin-like"/>
    <property type="match status" value="1"/>
</dbReference>
<evidence type="ECO:0000256" key="2">
    <source>
        <dbReference type="ARBA" id="ARBA00022670"/>
    </source>
</evidence>
<dbReference type="InterPro" id="IPR022398">
    <property type="entry name" value="Peptidase_S8_His-AS"/>
</dbReference>
<dbReference type="InterPro" id="IPR023828">
    <property type="entry name" value="Peptidase_S8_Ser-AS"/>
</dbReference>
<dbReference type="PROSITE" id="PS51892">
    <property type="entry name" value="SUBTILASE"/>
    <property type="match status" value="1"/>
</dbReference>
<feature type="domain" description="Peptidase S8/S53" evidence="5">
    <location>
        <begin position="139"/>
        <end position="380"/>
    </location>
</feature>
<evidence type="ECO:0000259" key="5">
    <source>
        <dbReference type="Pfam" id="PF00082"/>
    </source>
</evidence>
<dbReference type="InterPro" id="IPR036852">
    <property type="entry name" value="Peptidase_S8/S53_dom_sf"/>
</dbReference>
<keyword evidence="3" id="KW-0378">Hydrolase</keyword>
<evidence type="ECO:0000256" key="1">
    <source>
        <dbReference type="ARBA" id="ARBA00011073"/>
    </source>
</evidence>
<dbReference type="EMBL" id="CAESAN010000176">
    <property type="protein sequence ID" value="CAB4347111.1"/>
    <property type="molecule type" value="Genomic_DNA"/>
</dbReference>
<dbReference type="InterPro" id="IPR000209">
    <property type="entry name" value="Peptidase_S8/S53_dom"/>
</dbReference>
<gene>
    <name evidence="6" type="ORF">UFOPK3547_01585</name>
</gene>
<dbReference type="GO" id="GO:0006508">
    <property type="term" value="P:proteolysis"/>
    <property type="evidence" value="ECO:0007669"/>
    <property type="project" value="UniProtKB-KW"/>
</dbReference>
<dbReference type="InterPro" id="IPR015500">
    <property type="entry name" value="Peptidase_S8_subtilisin-rel"/>
</dbReference>
<evidence type="ECO:0000256" key="4">
    <source>
        <dbReference type="ARBA" id="ARBA00022825"/>
    </source>
</evidence>
<keyword evidence="2" id="KW-0645">Protease</keyword>
<dbReference type="AlphaFoldDB" id="A0A6J5ZXI7"/>
<dbReference type="Gene3D" id="3.40.50.200">
    <property type="entry name" value="Peptidase S8/S53 domain"/>
    <property type="match status" value="1"/>
</dbReference>
<dbReference type="GO" id="GO:0004252">
    <property type="term" value="F:serine-type endopeptidase activity"/>
    <property type="evidence" value="ECO:0007669"/>
    <property type="project" value="InterPro"/>
</dbReference>
<dbReference type="PANTHER" id="PTHR43806:SF11">
    <property type="entry name" value="CEREVISIN-RELATED"/>
    <property type="match status" value="1"/>
</dbReference>
<organism evidence="6">
    <name type="scientific">freshwater metagenome</name>
    <dbReference type="NCBI Taxonomy" id="449393"/>
    <lineage>
        <taxon>unclassified sequences</taxon>
        <taxon>metagenomes</taxon>
        <taxon>ecological metagenomes</taxon>
    </lineage>
</organism>
<keyword evidence="4" id="KW-0720">Serine protease</keyword>
<dbReference type="InterPro" id="IPR050131">
    <property type="entry name" value="Peptidase_S8_subtilisin-like"/>
</dbReference>
<reference evidence="6" key="1">
    <citation type="submission" date="2020-05" db="EMBL/GenBank/DDBJ databases">
        <authorList>
            <person name="Chiriac C."/>
            <person name="Salcher M."/>
            <person name="Ghai R."/>
            <person name="Kavagutti S V."/>
        </authorList>
    </citation>
    <scope>NUCLEOTIDE SEQUENCE</scope>
</reference>
<comment type="similarity">
    <text evidence="1">Belongs to the peptidase S8 family.</text>
</comment>
<dbReference type="PANTHER" id="PTHR43806">
    <property type="entry name" value="PEPTIDASE S8"/>
    <property type="match status" value="1"/>
</dbReference>
<dbReference type="PROSITE" id="PS00138">
    <property type="entry name" value="SUBTILASE_SER"/>
    <property type="match status" value="1"/>
</dbReference>
<dbReference type="Pfam" id="PF00082">
    <property type="entry name" value="Peptidase_S8"/>
    <property type="match status" value="1"/>
</dbReference>
<evidence type="ECO:0000313" key="6">
    <source>
        <dbReference type="EMBL" id="CAB4347111.1"/>
    </source>
</evidence>
<sequence>MSQRPVIRLTSAFAGVVGAALASAAVAGASPIGAPPMVLPASGSQAAAGTGWIVGAAPGGRSAAIARSFGAKPIAGLPAFSTRRADARPLAAALAEQGLLRYAEPDVKLRRQSAFEGHLDSWARGAVVPSSLQWPAAGGVPVAVLDDRVDGSVADLADQTQWLNSAAMEEGHGTMVASTISAAVGHGGVVGVFPETPILSFGLHSFTCAEVARGIDSAIAAGARIINMSLGTTSRCFSMYSAIQRAYAKNVLSVAAAGNEYQEGNPTEYPAAFPHVISVAATDSQGRVSSFSNANTAVDVSAPGVNVPVDVPLVFDTEDGARNGTSSVDGTSFSSPITAGAAAWIAAARPSLQAGQIADVLRRSATDIAPSGYDSNSGFGLINIPAALAQETPTIDPREPNDDASFVNGTALGVPSPYLWTGAAPAELTATIDEIKDPVDVYPIRIPPRTSARISVAPKFGNPDLAVYSARATTVAGSRYRLKRSHKSGTKVDSVRIANSSYRPLRSYIVVTDTDRKLLNAAYTLRVRR</sequence>
<accession>A0A6J5ZXI7</accession>